<dbReference type="EMBL" id="JAHRIM010077317">
    <property type="protein sequence ID" value="MEQ2274370.1"/>
    <property type="molecule type" value="Genomic_DNA"/>
</dbReference>
<keyword evidence="2" id="KW-1185">Reference proteome</keyword>
<organism evidence="1 2">
    <name type="scientific">Xenotaenia resolanae</name>
    <dbReference type="NCBI Taxonomy" id="208358"/>
    <lineage>
        <taxon>Eukaryota</taxon>
        <taxon>Metazoa</taxon>
        <taxon>Chordata</taxon>
        <taxon>Craniata</taxon>
        <taxon>Vertebrata</taxon>
        <taxon>Euteleostomi</taxon>
        <taxon>Actinopterygii</taxon>
        <taxon>Neopterygii</taxon>
        <taxon>Teleostei</taxon>
        <taxon>Neoteleostei</taxon>
        <taxon>Acanthomorphata</taxon>
        <taxon>Ovalentaria</taxon>
        <taxon>Atherinomorphae</taxon>
        <taxon>Cyprinodontiformes</taxon>
        <taxon>Goodeidae</taxon>
        <taxon>Xenotaenia</taxon>
    </lineage>
</organism>
<protein>
    <submittedName>
        <fullName evidence="1">Uncharacterized protein</fullName>
    </submittedName>
</protein>
<evidence type="ECO:0000313" key="1">
    <source>
        <dbReference type="EMBL" id="MEQ2274370.1"/>
    </source>
</evidence>
<reference evidence="1 2" key="1">
    <citation type="submission" date="2021-06" db="EMBL/GenBank/DDBJ databases">
        <authorList>
            <person name="Palmer J.M."/>
        </authorList>
    </citation>
    <scope>NUCLEOTIDE SEQUENCE [LARGE SCALE GENOMIC DNA]</scope>
    <source>
        <strain evidence="1 2">XR_2019</strain>
        <tissue evidence="1">Muscle</tissue>
    </source>
</reference>
<dbReference type="Proteomes" id="UP001444071">
    <property type="component" value="Unassembled WGS sequence"/>
</dbReference>
<proteinExistence type="predicted"/>
<sequence>MELKLDKMQYLVLEHGQHMLESNSELEEQQFTDLEKKCAVISSSNGKLIAKTVDLESRSHRNNIRLIGLPEFTEGPRLMDFFAKLLVNVFGNQILQSRQ</sequence>
<comment type="caution">
    <text evidence="1">The sequence shown here is derived from an EMBL/GenBank/DDBJ whole genome shotgun (WGS) entry which is preliminary data.</text>
</comment>
<evidence type="ECO:0000313" key="2">
    <source>
        <dbReference type="Proteomes" id="UP001444071"/>
    </source>
</evidence>
<accession>A0ABV0WZ24</accession>
<gene>
    <name evidence="1" type="ORF">XENORESO_019535</name>
</gene>
<name>A0ABV0WZ24_9TELE</name>